<feature type="transmembrane region" description="Helical" evidence="1">
    <location>
        <begin position="44"/>
        <end position="65"/>
    </location>
</feature>
<feature type="transmembrane region" description="Helical" evidence="1">
    <location>
        <begin position="85"/>
        <end position="102"/>
    </location>
</feature>
<dbReference type="EMBL" id="JAMZEK010000005">
    <property type="protein sequence ID" value="MCP1376195.1"/>
    <property type="molecule type" value="Genomic_DNA"/>
</dbReference>
<sequence length="134" mass="14576">MTALTLLSTLVWWVLYGSILALFAALIAWPVLRWIERTYVVFNRVYLACLLWTLAGMAMVAGVALREGHLRPPFAPLLASGGLRIALVVDMLLGAALLWRLIPRSDARRIRPTSACLAVATVMAVAFGVATSLV</sequence>
<evidence type="ECO:0000313" key="2">
    <source>
        <dbReference type="EMBL" id="MCP1376195.1"/>
    </source>
</evidence>
<keyword evidence="1" id="KW-1133">Transmembrane helix</keyword>
<reference evidence="2 3" key="1">
    <citation type="submission" date="2022-06" db="EMBL/GenBank/DDBJ databases">
        <title>Dyella sp. Sa strain:Sa Genome sequencing.</title>
        <authorList>
            <person name="Park S."/>
        </authorList>
    </citation>
    <scope>NUCLEOTIDE SEQUENCE [LARGE SCALE GENOMIC DNA]</scope>
    <source>
        <strain evidence="2 3">Sa</strain>
    </source>
</reference>
<proteinExistence type="predicted"/>
<feature type="transmembrane region" description="Helical" evidence="1">
    <location>
        <begin position="12"/>
        <end position="32"/>
    </location>
</feature>
<gene>
    <name evidence="2" type="ORF">NC595_19270</name>
</gene>
<dbReference type="RefSeq" id="WP_253569013.1">
    <property type="nucleotide sequence ID" value="NZ_JAMZEK010000005.1"/>
</dbReference>
<evidence type="ECO:0000256" key="1">
    <source>
        <dbReference type="SAM" id="Phobius"/>
    </source>
</evidence>
<comment type="caution">
    <text evidence="2">The sequence shown here is derived from an EMBL/GenBank/DDBJ whole genome shotgun (WGS) entry which is preliminary data.</text>
</comment>
<keyword evidence="1" id="KW-0812">Transmembrane</keyword>
<name>A0ABT1FFP4_9GAMM</name>
<evidence type="ECO:0000313" key="3">
    <source>
        <dbReference type="Proteomes" id="UP001204615"/>
    </source>
</evidence>
<feature type="transmembrane region" description="Helical" evidence="1">
    <location>
        <begin position="114"/>
        <end position="133"/>
    </location>
</feature>
<keyword evidence="3" id="KW-1185">Reference proteome</keyword>
<keyword evidence="1" id="KW-0472">Membrane</keyword>
<organism evidence="2 3">
    <name type="scientific">Dyella lutea</name>
    <dbReference type="NCBI Taxonomy" id="2950441"/>
    <lineage>
        <taxon>Bacteria</taxon>
        <taxon>Pseudomonadati</taxon>
        <taxon>Pseudomonadota</taxon>
        <taxon>Gammaproteobacteria</taxon>
        <taxon>Lysobacterales</taxon>
        <taxon>Rhodanobacteraceae</taxon>
        <taxon>Dyella</taxon>
    </lineage>
</organism>
<accession>A0ABT1FFP4</accession>
<dbReference type="Proteomes" id="UP001204615">
    <property type="component" value="Unassembled WGS sequence"/>
</dbReference>
<protein>
    <submittedName>
        <fullName evidence="2">Uncharacterized protein</fullName>
    </submittedName>
</protein>